<evidence type="ECO:0000313" key="1">
    <source>
        <dbReference type="EMBL" id="MPL77258.1"/>
    </source>
</evidence>
<name>A0A644UE45_9ZZZZ</name>
<organism evidence="1">
    <name type="scientific">bioreactor metagenome</name>
    <dbReference type="NCBI Taxonomy" id="1076179"/>
    <lineage>
        <taxon>unclassified sequences</taxon>
        <taxon>metagenomes</taxon>
        <taxon>ecological metagenomes</taxon>
    </lineage>
</organism>
<comment type="caution">
    <text evidence="1">The sequence shown here is derived from an EMBL/GenBank/DDBJ whole genome shotgun (WGS) entry which is preliminary data.</text>
</comment>
<dbReference type="Pfam" id="PF13578">
    <property type="entry name" value="Methyltransf_24"/>
    <property type="match status" value="1"/>
</dbReference>
<dbReference type="Gene3D" id="3.40.50.150">
    <property type="entry name" value="Vaccinia Virus protein VP39"/>
    <property type="match status" value="1"/>
</dbReference>
<dbReference type="EMBL" id="VSSQ01000105">
    <property type="protein sequence ID" value="MPL77258.1"/>
    <property type="molecule type" value="Genomic_DNA"/>
</dbReference>
<sequence length="281" mass="32305">MKLLRRIFFPIWKIRARFWVRKRIKEEQDQVRKVASALKASLKVKLDIEEKLWVKNIEQLRQELKQNEQEIIVTDFGAGSPKGNRTPQEMYTGVVNSTKVSKVVSASKSPFWSLFLHKLIREFQPEKGLEFGTSLGLSASYQASAMTINGKGKLITMEGSLSLVEKAVSNFTKIGLINIETVQGRFSDNLEKVLSQNNPIDYVFLDAHHDKNATIEYFETLFPYLSDNCIIVFDDIRWSRGMKKAFSLITENPRIRFVFDLKEMGVCILAPETTEKIVYKV</sequence>
<dbReference type="AlphaFoldDB" id="A0A644UE45"/>
<gene>
    <name evidence="1" type="ORF">SDC9_23111</name>
</gene>
<dbReference type="InterPro" id="IPR029063">
    <property type="entry name" value="SAM-dependent_MTases_sf"/>
</dbReference>
<dbReference type="SUPFAM" id="SSF53335">
    <property type="entry name" value="S-adenosyl-L-methionine-dependent methyltransferases"/>
    <property type="match status" value="1"/>
</dbReference>
<accession>A0A644UE45</accession>
<proteinExistence type="predicted"/>
<protein>
    <submittedName>
        <fullName evidence="1">Uncharacterized protein</fullName>
    </submittedName>
</protein>
<reference evidence="1" key="1">
    <citation type="submission" date="2019-08" db="EMBL/GenBank/DDBJ databases">
        <authorList>
            <person name="Kucharzyk K."/>
            <person name="Murdoch R.W."/>
            <person name="Higgins S."/>
            <person name="Loffler F."/>
        </authorList>
    </citation>
    <scope>NUCLEOTIDE SEQUENCE</scope>
</reference>